<dbReference type="AlphaFoldDB" id="A0A5R9F1K0"/>
<protein>
    <recommendedName>
        <fullName evidence="3">YneQ</fullName>
    </recommendedName>
</protein>
<keyword evidence="2" id="KW-1185">Reference proteome</keyword>
<evidence type="ECO:0008006" key="3">
    <source>
        <dbReference type="Google" id="ProtNLM"/>
    </source>
</evidence>
<organism evidence="1 2">
    <name type="scientific">Exobacillus caeni</name>
    <dbReference type="NCBI Taxonomy" id="2574798"/>
    <lineage>
        <taxon>Bacteria</taxon>
        <taxon>Bacillati</taxon>
        <taxon>Bacillota</taxon>
        <taxon>Bacilli</taxon>
        <taxon>Bacillales</taxon>
        <taxon>Guptibacillaceae</taxon>
        <taxon>Exobacillus</taxon>
    </lineage>
</organism>
<reference evidence="1 2" key="1">
    <citation type="submission" date="2019-04" db="EMBL/GenBank/DDBJ databases">
        <title>Bacillus caeni sp. nov., a bacterium isolated from mangrove sediment.</title>
        <authorList>
            <person name="Huang H."/>
            <person name="Mo K."/>
            <person name="Hu Y."/>
        </authorList>
    </citation>
    <scope>NUCLEOTIDE SEQUENCE [LARGE SCALE GENOMIC DNA]</scope>
    <source>
        <strain evidence="1 2">HB172195</strain>
    </source>
</reference>
<dbReference type="OrthoDB" id="2361368at2"/>
<comment type="caution">
    <text evidence="1">The sequence shown here is derived from an EMBL/GenBank/DDBJ whole genome shotgun (WGS) entry which is preliminary data.</text>
</comment>
<evidence type="ECO:0000313" key="2">
    <source>
        <dbReference type="Proteomes" id="UP000308230"/>
    </source>
</evidence>
<accession>A0A5R9F1K0</accession>
<dbReference type="Proteomes" id="UP000308230">
    <property type="component" value="Unassembled WGS sequence"/>
</dbReference>
<dbReference type="EMBL" id="SWLG01000006">
    <property type="protein sequence ID" value="TLS37447.1"/>
    <property type="molecule type" value="Genomic_DNA"/>
</dbReference>
<sequence length="103" mass="12266">MAFGISRSELKAWKRKVLNGEVAFVTHYWYDPHRPEIRTVTKAGCSDLNRLFEWGEQHGLKKEWIHDRVRYPHFDLIGQQQASILKAEGQWEQIRRFNLEGND</sequence>
<gene>
    <name evidence="1" type="ORF">FCL54_09885</name>
</gene>
<evidence type="ECO:0000313" key="1">
    <source>
        <dbReference type="EMBL" id="TLS37447.1"/>
    </source>
</evidence>
<proteinExistence type="predicted"/>
<name>A0A5R9F1K0_9BACL</name>
<dbReference type="RefSeq" id="WP_138125886.1">
    <property type="nucleotide sequence ID" value="NZ_SWLG01000006.1"/>
</dbReference>